<organism evidence="1 2">
    <name type="scientific">Symbiodinium pilosum</name>
    <name type="common">Dinoflagellate</name>
    <dbReference type="NCBI Taxonomy" id="2952"/>
    <lineage>
        <taxon>Eukaryota</taxon>
        <taxon>Sar</taxon>
        <taxon>Alveolata</taxon>
        <taxon>Dinophyceae</taxon>
        <taxon>Suessiales</taxon>
        <taxon>Symbiodiniaceae</taxon>
        <taxon>Symbiodinium</taxon>
    </lineage>
</organism>
<keyword evidence="2" id="KW-1185">Reference proteome</keyword>
<dbReference type="EMBL" id="CAJNIZ010037668">
    <property type="protein sequence ID" value="CAE7572544.1"/>
    <property type="molecule type" value="Genomic_DNA"/>
</dbReference>
<evidence type="ECO:0000313" key="1">
    <source>
        <dbReference type="EMBL" id="CAE7572544.1"/>
    </source>
</evidence>
<gene>
    <name evidence="1" type="ORF">SPIL2461_LOCUS15422</name>
</gene>
<dbReference type="Proteomes" id="UP000649617">
    <property type="component" value="Unassembled WGS sequence"/>
</dbReference>
<accession>A0A812UE89</accession>
<dbReference type="GO" id="GO:0051276">
    <property type="term" value="P:chromosome organization"/>
    <property type="evidence" value="ECO:0007669"/>
    <property type="project" value="InterPro"/>
</dbReference>
<name>A0A812UE89_SYMPI</name>
<reference evidence="1" key="1">
    <citation type="submission" date="2021-02" db="EMBL/GenBank/DDBJ databases">
        <authorList>
            <person name="Dougan E. K."/>
            <person name="Rhodes N."/>
            <person name="Thang M."/>
            <person name="Chan C."/>
        </authorList>
    </citation>
    <scope>NUCLEOTIDE SEQUENCE</scope>
</reference>
<dbReference type="Pfam" id="PF19060">
    <property type="entry name" value="DVNP"/>
    <property type="match status" value="1"/>
</dbReference>
<proteinExistence type="predicted"/>
<dbReference type="AlphaFoldDB" id="A0A812UE89"/>
<dbReference type="GO" id="GO:0003677">
    <property type="term" value="F:DNA binding"/>
    <property type="evidence" value="ECO:0007669"/>
    <property type="project" value="InterPro"/>
</dbReference>
<evidence type="ECO:0000313" key="2">
    <source>
        <dbReference type="Proteomes" id="UP000649617"/>
    </source>
</evidence>
<protein>
    <submittedName>
        <fullName evidence="1">Uncharacterized protein</fullName>
    </submittedName>
</protein>
<sequence length="131" mass="14360">MALPMKKTAMKKAMKANPMKAMAKKGMKVMKKKTISKIARGKLAKMVVFKGRKEKTATGLQKVHLMKNKRGKVVSKKQHARGKEFQKSGKLWLDAVLTARKELGLKGFCPVGGKSAQGKALYAKAKALYAA</sequence>
<dbReference type="InterPro" id="IPR043928">
    <property type="entry name" value="DNVP"/>
</dbReference>
<comment type="caution">
    <text evidence="1">The sequence shown here is derived from an EMBL/GenBank/DDBJ whole genome shotgun (WGS) entry which is preliminary data.</text>
</comment>
<dbReference type="OrthoDB" id="444085at2759"/>